<dbReference type="InterPro" id="IPR007889">
    <property type="entry name" value="HTH_Psq"/>
</dbReference>
<protein>
    <submittedName>
        <fullName evidence="2">Helix-turn-helix domain-containing protein</fullName>
    </submittedName>
</protein>
<reference evidence="3" key="1">
    <citation type="journal article" date="2019" name="Int. J. Syst. Evol. Microbiol.">
        <title>The Global Catalogue of Microorganisms (GCM) 10K type strain sequencing project: providing services to taxonomists for standard genome sequencing and annotation.</title>
        <authorList>
            <consortium name="The Broad Institute Genomics Platform"/>
            <consortium name="The Broad Institute Genome Sequencing Center for Infectious Disease"/>
            <person name="Wu L."/>
            <person name="Ma J."/>
        </authorList>
    </citation>
    <scope>NUCLEOTIDE SEQUENCE [LARGE SCALE GENOMIC DNA]</scope>
    <source>
        <strain evidence="3">CCUG 43117</strain>
    </source>
</reference>
<dbReference type="Proteomes" id="UP001596060">
    <property type="component" value="Unassembled WGS sequence"/>
</dbReference>
<dbReference type="EMBL" id="JBHSLU010000069">
    <property type="protein sequence ID" value="MFC5507769.1"/>
    <property type="molecule type" value="Genomic_DNA"/>
</dbReference>
<comment type="caution">
    <text evidence="2">The sequence shown here is derived from an EMBL/GenBank/DDBJ whole genome shotgun (WGS) entry which is preliminary data.</text>
</comment>
<evidence type="ECO:0000259" key="1">
    <source>
        <dbReference type="Pfam" id="PF05225"/>
    </source>
</evidence>
<evidence type="ECO:0000313" key="2">
    <source>
        <dbReference type="EMBL" id="MFC5507769.1"/>
    </source>
</evidence>
<name>A0ABW0P7N7_9HYPH</name>
<proteinExistence type="predicted"/>
<accession>A0ABW0P7N7</accession>
<dbReference type="Pfam" id="PF05225">
    <property type="entry name" value="HTH_psq"/>
    <property type="match status" value="1"/>
</dbReference>
<gene>
    <name evidence="2" type="ORF">ACFPN9_21210</name>
</gene>
<organism evidence="2 3">
    <name type="scientific">Bosea massiliensis</name>
    <dbReference type="NCBI Taxonomy" id="151419"/>
    <lineage>
        <taxon>Bacteria</taxon>
        <taxon>Pseudomonadati</taxon>
        <taxon>Pseudomonadota</taxon>
        <taxon>Alphaproteobacteria</taxon>
        <taxon>Hyphomicrobiales</taxon>
        <taxon>Boseaceae</taxon>
        <taxon>Bosea</taxon>
    </lineage>
</organism>
<evidence type="ECO:0000313" key="3">
    <source>
        <dbReference type="Proteomes" id="UP001596060"/>
    </source>
</evidence>
<dbReference type="RefSeq" id="WP_068078906.1">
    <property type="nucleotide sequence ID" value="NZ_JBHSLU010000069.1"/>
</dbReference>
<feature type="domain" description="HTH psq-type" evidence="1">
    <location>
        <begin position="441"/>
        <end position="469"/>
    </location>
</feature>
<keyword evidence="3" id="KW-1185">Reference proteome</keyword>
<sequence>MQPNGPIAVAGFTASEHAVTIYTADGHPITLDATSYRTNDVLDDIIDKMAALRAKNLGGAPVVEINIADFSISKRIEENSGGAIRVILNEKDEPAEIRVGKFQIAEGVEKLGRHIELAARSTHSALALENFIRRFSKVQASRKHTAEELLGFVKQNDLPIAQDGRIIAFKILRKDAKVPHSFGEGYWFDKHTGAIPQRAGSLVMMPANAVDDSRRHACSTGFHVCSVEYWQGFWSPGDPITITLVDPADIIAVPRGEQAKMRACAYFVAASIEREHAIRIHAERAHAHIAEVQALVAQVAAGNHAPVLETVFQNASGEITVTPATNAETRPARKRIKKLNRASREPEVKARVIDTGALRNKLNDALEGKQRPRTEKIALAKQLIETRRLTVRAAAQQLRMSGSWLKKSLDAEGWKPTASEVDVHMQSTATAKLGVAQKLLEGGKSVREAARISGVARSTLQDHLKRTPSAPVAIAETTPPAANAMTRDERIAAATRLIDEEGWSVKRAAKLHKLSDSWLGKSLKKRT</sequence>